<gene>
    <name evidence="1" type="ORF">CPI82_01180</name>
    <name evidence="2" type="ORF">IMO23_14405</name>
</gene>
<reference evidence="1 3" key="1">
    <citation type="submission" date="2017-09" db="EMBL/GenBank/DDBJ databases">
        <title>Draft genome of Acinetobacter baumannii strain I43, a mercury resistant bacteria.</title>
        <authorList>
            <person name="Siqueira K.A."/>
            <person name="Mello I.S."/>
            <person name="Mendes T.A."/>
            <person name="Soares M.A."/>
        </authorList>
    </citation>
    <scope>NUCLEOTIDE SEQUENCE [LARGE SCALE GENOMIC DNA]</scope>
    <source>
        <strain evidence="1 3">I43</strain>
    </source>
</reference>
<proteinExistence type="predicted"/>
<dbReference type="RefSeq" id="WP_000425186.1">
    <property type="nucleotide sequence ID" value="NZ_CP015364.1"/>
</dbReference>
<accession>A0A2G1TQE7</accession>
<evidence type="ECO:0000313" key="2">
    <source>
        <dbReference type="EMBL" id="QPF12763.1"/>
    </source>
</evidence>
<reference evidence="2 4" key="2">
    <citation type="submission" date="2020-09" db="EMBL/GenBank/DDBJ databases">
        <title>Resistance determinants and their genetic context in bacteria from a longitudinal study of pigs reared under conventional and antibiotic-free husbandry practices.</title>
        <authorList>
            <person name="Poulin-Laprade D."/>
            <person name="Brouard J.-S."/>
            <person name="Gagnon N."/>
            <person name="Turcotte A."/>
            <person name="Langlois A."/>
            <person name="Matte J.J."/>
            <person name="Carrillo C.D."/>
            <person name="Zaheer R."/>
            <person name="McAllister T."/>
            <person name="Topp E."/>
            <person name="Talbot G."/>
        </authorList>
    </citation>
    <scope>NUCLEOTIDE SEQUENCE [LARGE SCALE GENOMIC DNA]</scope>
    <source>
        <strain evidence="2 4">Res13-Abat-PEA21-P4-01-A</strain>
    </source>
</reference>
<evidence type="ECO:0000313" key="4">
    <source>
        <dbReference type="Proteomes" id="UP000594659"/>
    </source>
</evidence>
<dbReference type="Proteomes" id="UP000223291">
    <property type="component" value="Unassembled WGS sequence"/>
</dbReference>
<organism evidence="2 4">
    <name type="scientific">Acinetobacter baumannii</name>
    <dbReference type="NCBI Taxonomy" id="470"/>
    <lineage>
        <taxon>Bacteria</taxon>
        <taxon>Pseudomonadati</taxon>
        <taxon>Pseudomonadota</taxon>
        <taxon>Gammaproteobacteria</taxon>
        <taxon>Moraxellales</taxon>
        <taxon>Moraxellaceae</taxon>
        <taxon>Acinetobacter</taxon>
        <taxon>Acinetobacter calcoaceticus/baumannii complex</taxon>
    </lineage>
</organism>
<dbReference type="EMBL" id="NXDV01000001">
    <property type="protein sequence ID" value="PHQ04461.1"/>
    <property type="molecule type" value="Genomic_DNA"/>
</dbReference>
<dbReference type="Proteomes" id="UP000594659">
    <property type="component" value="Chromosome"/>
</dbReference>
<protein>
    <submittedName>
        <fullName evidence="2">Uncharacterized protein</fullName>
    </submittedName>
</protein>
<evidence type="ECO:0000313" key="1">
    <source>
        <dbReference type="EMBL" id="PHQ04461.1"/>
    </source>
</evidence>
<dbReference type="AlphaFoldDB" id="A0A2G1TQE7"/>
<sequence length="239" mass="28003">MEMIDRTKSLLDEYPAIDSGNRFLDIYLVQREICQNALDGILKFWESENNEVHHHLMNLFFQEQLNNISNNNSIPPELSVLFKLTPTIADSLDLLMKKAPIELPEKFFYSLARLYAAADAIAIDLHNLLEQEHEPEDIDKILIERLTTDTPFFTQLALLIGGLRQEFITRFELLSKEEQEQVHKKGNRARAKKYELIKAQVFKKFKEGNYRSYSDFANKEHNNFEVTYTTLTRWLSELS</sequence>
<evidence type="ECO:0000313" key="3">
    <source>
        <dbReference type="Proteomes" id="UP000223291"/>
    </source>
</evidence>
<dbReference type="EMBL" id="CP062919">
    <property type="protein sequence ID" value="QPF12763.1"/>
    <property type="molecule type" value="Genomic_DNA"/>
</dbReference>
<name>A0A2G1TQE7_ACIBA</name>